<dbReference type="SUPFAM" id="SSF53474">
    <property type="entry name" value="alpha/beta-Hydrolases"/>
    <property type="match status" value="1"/>
</dbReference>
<dbReference type="GO" id="GO:0016787">
    <property type="term" value="F:hydrolase activity"/>
    <property type="evidence" value="ECO:0007669"/>
    <property type="project" value="UniProtKB-KW"/>
</dbReference>
<dbReference type="AlphaFoldDB" id="A0AAW9JV15"/>
<feature type="domain" description="Dienelactone hydrolase" evidence="1">
    <location>
        <begin position="74"/>
        <end position="187"/>
    </location>
</feature>
<proteinExistence type="predicted"/>
<dbReference type="InterPro" id="IPR002925">
    <property type="entry name" value="Dienelactn_hydro"/>
</dbReference>
<accession>A0AAW9JV15</accession>
<evidence type="ECO:0000259" key="1">
    <source>
        <dbReference type="Pfam" id="PF01738"/>
    </source>
</evidence>
<organism evidence="2 3">
    <name type="scientific">Carnobacterium maltaromaticum</name>
    <name type="common">Carnobacterium piscicola</name>
    <dbReference type="NCBI Taxonomy" id="2751"/>
    <lineage>
        <taxon>Bacteria</taxon>
        <taxon>Bacillati</taxon>
        <taxon>Bacillota</taxon>
        <taxon>Bacilli</taxon>
        <taxon>Lactobacillales</taxon>
        <taxon>Carnobacteriaceae</taxon>
        <taxon>Carnobacterium</taxon>
    </lineage>
</organism>
<dbReference type="EMBL" id="JAVBVO010000001">
    <property type="protein sequence ID" value="MDZ5757316.1"/>
    <property type="molecule type" value="Genomic_DNA"/>
</dbReference>
<protein>
    <submittedName>
        <fullName evidence="2">Alpha/beta hydrolase</fullName>
    </submittedName>
</protein>
<evidence type="ECO:0000313" key="3">
    <source>
        <dbReference type="Proteomes" id="UP001290462"/>
    </source>
</evidence>
<dbReference type="Proteomes" id="UP001290462">
    <property type="component" value="Unassembled WGS sequence"/>
</dbReference>
<dbReference type="InterPro" id="IPR029058">
    <property type="entry name" value="AB_hydrolase_fold"/>
</dbReference>
<evidence type="ECO:0000313" key="2">
    <source>
        <dbReference type="EMBL" id="MDZ5757316.1"/>
    </source>
</evidence>
<dbReference type="Pfam" id="PF01738">
    <property type="entry name" value="DLH"/>
    <property type="match status" value="1"/>
</dbReference>
<name>A0AAW9JV15_CARML</name>
<keyword evidence="2" id="KW-0378">Hydrolase</keyword>
<dbReference type="Gene3D" id="3.40.50.1820">
    <property type="entry name" value="alpha/beta hydrolase"/>
    <property type="match status" value="1"/>
</dbReference>
<gene>
    <name evidence="2" type="ORF">RAK27_01435</name>
</gene>
<sequence>MEHYFKAGLTTAPPLLLLHGTGGDEHSLLKIAEELSPNSTILSLRGTVSEQGANRFFKRFAEGQFDLENLELKTDELLATVKELSKKYQISFDQWVLVGYSNGANIAGHLLLERENSFKRGLLFHAMSLGKHEATFDLSTSSIWLSAGINDPIVPKSASETLRDSFLQRDGNVDMVWTNAGHQLTYPELEKAKEWLKKEFPKDELV</sequence>
<reference evidence="2" key="1">
    <citation type="submission" date="2023-08" db="EMBL/GenBank/DDBJ databases">
        <title>Genomic characterization of piscicolin 126 produced by Carnobacterium maltaromaticum CM22 strain isolated from salmon (Salmo salar).</title>
        <authorList>
            <person name="Gonzalez-Gragera E."/>
            <person name="Garcia-Lopez J.D."/>
            <person name="Teso-Perez C."/>
            <person name="Gimenez-Hernandez I."/>
            <person name="Peralta-Sanchez J.M."/>
            <person name="Valdivia E."/>
            <person name="Montalban-Lopez M."/>
            <person name="Martin-Platero A.M."/>
            <person name="Banos A."/>
            <person name="Martinez-Bueno M."/>
        </authorList>
    </citation>
    <scope>NUCLEOTIDE SEQUENCE</scope>
    <source>
        <strain evidence="2">CM22</strain>
    </source>
</reference>
<comment type="caution">
    <text evidence="2">The sequence shown here is derived from an EMBL/GenBank/DDBJ whole genome shotgun (WGS) entry which is preliminary data.</text>
</comment>
<dbReference type="RefSeq" id="WP_317913647.1">
    <property type="nucleotide sequence ID" value="NZ_CBCPKA010000004.1"/>
</dbReference>